<evidence type="ECO:0000313" key="2">
    <source>
        <dbReference type="Proteomes" id="UP000823388"/>
    </source>
</evidence>
<dbReference type="AlphaFoldDB" id="A0A8T0TPR6"/>
<dbReference type="EMBL" id="CM029043">
    <property type="protein sequence ID" value="KAG2614042.1"/>
    <property type="molecule type" value="Genomic_DNA"/>
</dbReference>
<proteinExistence type="predicted"/>
<organism evidence="1 2">
    <name type="scientific">Panicum virgatum</name>
    <name type="common">Blackwell switchgrass</name>
    <dbReference type="NCBI Taxonomy" id="38727"/>
    <lineage>
        <taxon>Eukaryota</taxon>
        <taxon>Viridiplantae</taxon>
        <taxon>Streptophyta</taxon>
        <taxon>Embryophyta</taxon>
        <taxon>Tracheophyta</taxon>
        <taxon>Spermatophyta</taxon>
        <taxon>Magnoliopsida</taxon>
        <taxon>Liliopsida</taxon>
        <taxon>Poales</taxon>
        <taxon>Poaceae</taxon>
        <taxon>PACMAD clade</taxon>
        <taxon>Panicoideae</taxon>
        <taxon>Panicodae</taxon>
        <taxon>Paniceae</taxon>
        <taxon>Panicinae</taxon>
        <taxon>Panicum</taxon>
        <taxon>Panicum sect. Hiantes</taxon>
    </lineage>
</organism>
<keyword evidence="2" id="KW-1185">Reference proteome</keyword>
<sequence length="138" mass="16220">MVVFFVDSRSLRSYVDESVSWFDCIEADTWSPLWFSDFAEQLGYYNNCEVFNSYILEARDLPILSMLERIKCQLMTRHYNKQQEIGEDIQGAFCPKIRKKGCKKCRICKYMLCFTIRTGCVPGADKGLPTHSRYQCYM</sequence>
<accession>A0A8T0TPR6</accession>
<gene>
    <name evidence="1" type="ORF">PVAP13_4KG375802</name>
</gene>
<reference evidence="1" key="1">
    <citation type="submission" date="2020-05" db="EMBL/GenBank/DDBJ databases">
        <title>WGS assembly of Panicum virgatum.</title>
        <authorList>
            <person name="Lovell J.T."/>
            <person name="Jenkins J."/>
            <person name="Shu S."/>
            <person name="Juenger T.E."/>
            <person name="Schmutz J."/>
        </authorList>
    </citation>
    <scope>NUCLEOTIDE SEQUENCE</scope>
    <source>
        <strain evidence="1">AP13</strain>
    </source>
</reference>
<name>A0A8T0TPR6_PANVG</name>
<evidence type="ECO:0000313" key="1">
    <source>
        <dbReference type="EMBL" id="KAG2614042.1"/>
    </source>
</evidence>
<comment type="caution">
    <text evidence="1">The sequence shown here is derived from an EMBL/GenBank/DDBJ whole genome shotgun (WGS) entry which is preliminary data.</text>
</comment>
<dbReference type="Proteomes" id="UP000823388">
    <property type="component" value="Chromosome 4K"/>
</dbReference>
<protein>
    <submittedName>
        <fullName evidence="1">Uncharacterized protein</fullName>
    </submittedName>
</protein>